<comment type="caution">
    <text evidence="2">The sequence shown here is derived from an EMBL/GenBank/DDBJ whole genome shotgun (WGS) entry which is preliminary data.</text>
</comment>
<keyword evidence="1" id="KW-0472">Membrane</keyword>
<keyword evidence="1" id="KW-1133">Transmembrane helix</keyword>
<sequence>MNLRQYIATMIFATMLCWVSWAFVILNIDPFTAPLSGFLFFYGSLFLSILGTLSIIFFFFYRFFGAKDLPLFRYVQISFRQSLFLSIFAVIALFLQAQDYLNIITGSLLLIMFVLIISFNISIKHKPKATNY</sequence>
<dbReference type="Proteomes" id="UP000231453">
    <property type="component" value="Unassembled WGS sequence"/>
</dbReference>
<feature type="transmembrane region" description="Helical" evidence="1">
    <location>
        <begin position="103"/>
        <end position="123"/>
    </location>
</feature>
<gene>
    <name evidence="2" type="ORF">COX80_03865</name>
</gene>
<proteinExistence type="predicted"/>
<evidence type="ECO:0000313" key="3">
    <source>
        <dbReference type="Proteomes" id="UP000231453"/>
    </source>
</evidence>
<feature type="transmembrane region" description="Helical" evidence="1">
    <location>
        <begin position="7"/>
        <end position="28"/>
    </location>
</feature>
<evidence type="ECO:0000256" key="1">
    <source>
        <dbReference type="SAM" id="Phobius"/>
    </source>
</evidence>
<reference evidence="3" key="1">
    <citation type="submission" date="2017-09" db="EMBL/GenBank/DDBJ databases">
        <title>Depth-based differentiation of microbial function through sediment-hosted aquifers and enrichment of novel symbionts in the deep terrestrial subsurface.</title>
        <authorList>
            <person name="Probst A.J."/>
            <person name="Ladd B."/>
            <person name="Jarett J.K."/>
            <person name="Geller-Mcgrath D.E."/>
            <person name="Sieber C.M.K."/>
            <person name="Emerson J.B."/>
            <person name="Anantharaman K."/>
            <person name="Thomas B.C."/>
            <person name="Malmstrom R."/>
            <person name="Stieglmeier M."/>
            <person name="Klingl A."/>
            <person name="Woyke T."/>
            <person name="Ryan C.M."/>
            <person name="Banfield J.F."/>
        </authorList>
    </citation>
    <scope>NUCLEOTIDE SEQUENCE [LARGE SCALE GENOMIC DNA]</scope>
</reference>
<feature type="transmembrane region" description="Helical" evidence="1">
    <location>
        <begin position="40"/>
        <end position="65"/>
    </location>
</feature>
<organism evidence="2 3">
    <name type="scientific">Candidatus Magasanikbacteria bacterium CG_4_10_14_0_2_um_filter_33_14</name>
    <dbReference type="NCBI Taxonomy" id="1974636"/>
    <lineage>
        <taxon>Bacteria</taxon>
        <taxon>Candidatus Magasanikiibacteriota</taxon>
    </lineage>
</organism>
<accession>A0A2M7V9X3</accession>
<dbReference type="EMBL" id="PFPL01000047">
    <property type="protein sequence ID" value="PIZ95693.1"/>
    <property type="molecule type" value="Genomic_DNA"/>
</dbReference>
<dbReference type="AlphaFoldDB" id="A0A2M7V9X3"/>
<feature type="transmembrane region" description="Helical" evidence="1">
    <location>
        <begin position="77"/>
        <end position="97"/>
    </location>
</feature>
<evidence type="ECO:0000313" key="2">
    <source>
        <dbReference type="EMBL" id="PIZ95693.1"/>
    </source>
</evidence>
<protein>
    <submittedName>
        <fullName evidence="2">Uncharacterized protein</fullName>
    </submittedName>
</protein>
<keyword evidence="1" id="KW-0812">Transmembrane</keyword>
<name>A0A2M7V9X3_9BACT</name>